<dbReference type="SUPFAM" id="SSF88713">
    <property type="entry name" value="Glycoside hydrolase/deacetylase"/>
    <property type="match status" value="1"/>
</dbReference>
<dbReference type="Gene3D" id="3.20.20.370">
    <property type="entry name" value="Glycoside hydrolase/deacetylase"/>
    <property type="match status" value="1"/>
</dbReference>
<protein>
    <submittedName>
        <fullName evidence="2">Polysaccharide deacetylase</fullName>
    </submittedName>
</protein>
<dbReference type="InterPro" id="IPR014132">
    <property type="entry name" value="PdaB-like"/>
</dbReference>
<dbReference type="PROSITE" id="PS51677">
    <property type="entry name" value="NODB"/>
    <property type="match status" value="1"/>
</dbReference>
<dbReference type="PANTHER" id="PTHR10587:SF128">
    <property type="entry name" value="POLYSACCHARIDE DEACETYLASE PDAB-RELATED"/>
    <property type="match status" value="1"/>
</dbReference>
<name>A0A135L7I2_9BACI</name>
<comment type="caution">
    <text evidence="2">The sequence shown here is derived from an EMBL/GenBank/DDBJ whole genome shotgun (WGS) entry which is preliminary data.</text>
</comment>
<accession>A0A135L7I2</accession>
<dbReference type="Pfam" id="PF01522">
    <property type="entry name" value="Polysacc_deac_1"/>
    <property type="match status" value="1"/>
</dbReference>
<organism evidence="2 3">
    <name type="scientific">Tepidibacillus decaturensis</name>
    <dbReference type="NCBI Taxonomy" id="1413211"/>
    <lineage>
        <taxon>Bacteria</taxon>
        <taxon>Bacillati</taxon>
        <taxon>Bacillota</taxon>
        <taxon>Bacilli</taxon>
        <taxon>Bacillales</taxon>
        <taxon>Bacillaceae</taxon>
        <taxon>Tepidibacillus</taxon>
    </lineage>
</organism>
<dbReference type="RefSeq" id="WP_068727290.1">
    <property type="nucleotide sequence ID" value="NZ_LSKU01000001.1"/>
</dbReference>
<evidence type="ECO:0000313" key="3">
    <source>
        <dbReference type="Proteomes" id="UP000070352"/>
    </source>
</evidence>
<sequence length="254" mass="28684">MKIIWVLSGKKVKQFLVVLTAFLFTIGIVYTEKESITVFTNSDDPKALYSVNTKNKQVALTFDISWGEEVPVPILNILDQQGLKGKVTFFLSSPWSEKHQDIVKRIADSGYEIGSHGHKHVNYSELTDQEIESQILKAESILENLTGQKPTLIRTPNGDFDKRVLRIADRLGYTVVQWDTDSRDWMKPGVNEIVKRVTERVHPGDIILMHASDSAKQSIEALPIIIENLKKQGYTFVTVSELISNAKINSTEVE</sequence>
<dbReference type="OrthoDB" id="9806342at2"/>
<dbReference type="InterPro" id="IPR050248">
    <property type="entry name" value="Polysacc_deacetylase_ArnD"/>
</dbReference>
<dbReference type="InterPro" id="IPR002509">
    <property type="entry name" value="NODB_dom"/>
</dbReference>
<dbReference type="EMBL" id="LSKU01000001">
    <property type="protein sequence ID" value="KXG44938.1"/>
    <property type="molecule type" value="Genomic_DNA"/>
</dbReference>
<dbReference type="STRING" id="1413211.U473_13600"/>
<keyword evidence="3" id="KW-1185">Reference proteome</keyword>
<gene>
    <name evidence="2" type="ORF">U473_13600</name>
</gene>
<dbReference type="NCBIfam" id="TIGR02764">
    <property type="entry name" value="spore_ybaN_pdaB"/>
    <property type="match status" value="1"/>
</dbReference>
<dbReference type="PANTHER" id="PTHR10587">
    <property type="entry name" value="GLYCOSYL TRANSFERASE-RELATED"/>
    <property type="match status" value="1"/>
</dbReference>
<proteinExistence type="predicted"/>
<dbReference type="GO" id="GO:0016020">
    <property type="term" value="C:membrane"/>
    <property type="evidence" value="ECO:0007669"/>
    <property type="project" value="TreeGrafter"/>
</dbReference>
<feature type="domain" description="NodB homology" evidence="1">
    <location>
        <begin position="56"/>
        <end position="237"/>
    </location>
</feature>
<dbReference type="GO" id="GO:0005975">
    <property type="term" value="P:carbohydrate metabolic process"/>
    <property type="evidence" value="ECO:0007669"/>
    <property type="project" value="InterPro"/>
</dbReference>
<dbReference type="AlphaFoldDB" id="A0A135L7I2"/>
<evidence type="ECO:0000259" key="1">
    <source>
        <dbReference type="PROSITE" id="PS51677"/>
    </source>
</evidence>
<reference evidence="2 3" key="1">
    <citation type="submission" date="2016-02" db="EMBL/GenBank/DDBJ databases">
        <title>Draft Genome for Tepidibacillus decaturensis nov. sp. Strain Z9, an Anaerobic, Moderately Thermophilic and Heterotrophic Bacterium from Deep Subsurface of the Illinois Basin, USA.</title>
        <authorList>
            <person name="Dong Y."/>
            <person name="Chang J.Y."/>
            <person name="Sanford R."/>
            <person name="Fouke B.W."/>
        </authorList>
    </citation>
    <scope>NUCLEOTIDE SEQUENCE [LARGE SCALE GENOMIC DNA]</scope>
    <source>
        <strain evidence="2 3">Z9</strain>
    </source>
</reference>
<dbReference type="InterPro" id="IPR011330">
    <property type="entry name" value="Glyco_hydro/deAcase_b/a-brl"/>
</dbReference>
<dbReference type="GO" id="GO:0016810">
    <property type="term" value="F:hydrolase activity, acting on carbon-nitrogen (but not peptide) bonds"/>
    <property type="evidence" value="ECO:0007669"/>
    <property type="project" value="InterPro"/>
</dbReference>
<dbReference type="Proteomes" id="UP000070352">
    <property type="component" value="Unassembled WGS sequence"/>
</dbReference>
<evidence type="ECO:0000313" key="2">
    <source>
        <dbReference type="EMBL" id="KXG44938.1"/>
    </source>
</evidence>